<dbReference type="InterPro" id="IPR013538">
    <property type="entry name" value="ASHA1/2-like_C"/>
</dbReference>
<proteinExistence type="inferred from homology"/>
<accession>A0AA94XU38</accession>
<dbReference type="Proteomes" id="UP001060018">
    <property type="component" value="Chromosome"/>
</dbReference>
<evidence type="ECO:0000313" key="3">
    <source>
        <dbReference type="EMBL" id="UUX58501.1"/>
    </source>
</evidence>
<dbReference type="NCBIfam" id="TIGR03086">
    <property type="entry name" value="TIGR03086 family metal-binding protein"/>
    <property type="match status" value="1"/>
</dbReference>
<dbReference type="SUPFAM" id="SSF109854">
    <property type="entry name" value="DinB/YfiT-like putative metalloenzymes"/>
    <property type="match status" value="1"/>
</dbReference>
<dbReference type="AlphaFoldDB" id="A0AA94XU38"/>
<dbReference type="RefSeq" id="WP_257745501.1">
    <property type="nucleotide sequence ID" value="NZ_CP102487.1"/>
</dbReference>
<dbReference type="InterPro" id="IPR034660">
    <property type="entry name" value="DinB/YfiT-like"/>
</dbReference>
<dbReference type="CDD" id="cd07814">
    <property type="entry name" value="SRPBCC_CalC_Aha1-like"/>
    <property type="match status" value="1"/>
</dbReference>
<dbReference type="InterPro" id="IPR017520">
    <property type="entry name" value="CHP03086"/>
</dbReference>
<evidence type="ECO:0000313" key="4">
    <source>
        <dbReference type="Proteomes" id="UP001060018"/>
    </source>
</evidence>
<dbReference type="NCBIfam" id="TIGR03083">
    <property type="entry name" value="maleylpyruvate isomerase family mycothiol-dependent enzyme"/>
    <property type="match status" value="1"/>
</dbReference>
<dbReference type="InterPro" id="IPR017517">
    <property type="entry name" value="Maleyloyr_isom"/>
</dbReference>
<comment type="similarity">
    <text evidence="1">Belongs to the AHA1 family.</text>
</comment>
<sequence>MSFERTVLLPVDADTAFDLVTNPERLRRWQTVANRVDLRMGGSFRFTMGPGHQATGTFTEIEPGKRLVFTWGWEGSDAVPPGDSTVFITLEPWENGTAVTLRHEGLNAEQSSGHAEGWNHFLDRLTSFAQSGEAVIDEWNAVPEPQDPFISAEGSLAALQFALNSISEADLGSPTPCAEFSVSQLLDHLAGSISSIGKGLGAAISDDPALAAEVRIANLAQPTLEAFAAHGLEGEIDLGFAAMPAKVVASILNLELMVHGWDFAQATGQGFEIHPGHAEYVLGLARKTIGPEQRESGSFAEEAVIAESASSLDRLIAFTGRVPAGA</sequence>
<dbReference type="Gene3D" id="3.30.530.20">
    <property type="match status" value="1"/>
</dbReference>
<dbReference type="SUPFAM" id="SSF55961">
    <property type="entry name" value="Bet v1-like"/>
    <property type="match status" value="1"/>
</dbReference>
<gene>
    <name evidence="3" type="ORF">NUH22_14540</name>
</gene>
<feature type="domain" description="Activator of Hsp90 ATPase homologue 1/2-like C-terminal" evidence="2">
    <location>
        <begin position="12"/>
        <end position="128"/>
    </location>
</feature>
<protein>
    <submittedName>
        <fullName evidence="3">TIGR03086 family metal-binding protein</fullName>
    </submittedName>
</protein>
<reference evidence="3" key="1">
    <citation type="journal article" date="2022" name="Pest Manag. Sci.">
        <title>Glutamicibacter halophytocola-mediated host fitness of potato tuber moth on Solanaceae crops.</title>
        <authorList>
            <person name="Wang W."/>
            <person name="Xiao G."/>
            <person name="Du G."/>
            <person name="Chang L."/>
            <person name="Yang Y."/>
            <person name="Ye J."/>
            <person name="Chen B."/>
        </authorList>
    </citation>
    <scope>NUCLEOTIDE SEQUENCE</scope>
    <source>
        <strain evidence="3">S2</strain>
    </source>
</reference>
<dbReference type="EMBL" id="CP102487">
    <property type="protein sequence ID" value="UUX58501.1"/>
    <property type="molecule type" value="Genomic_DNA"/>
</dbReference>
<dbReference type="Pfam" id="PF08327">
    <property type="entry name" value="AHSA1"/>
    <property type="match status" value="1"/>
</dbReference>
<dbReference type="InterPro" id="IPR023393">
    <property type="entry name" value="START-like_dom_sf"/>
</dbReference>
<organism evidence="3 4">
    <name type="scientific">Glutamicibacter halophytocola</name>
    <dbReference type="NCBI Taxonomy" id="1933880"/>
    <lineage>
        <taxon>Bacteria</taxon>
        <taxon>Bacillati</taxon>
        <taxon>Actinomycetota</taxon>
        <taxon>Actinomycetes</taxon>
        <taxon>Micrococcales</taxon>
        <taxon>Micrococcaceae</taxon>
        <taxon>Glutamicibacter</taxon>
    </lineage>
</organism>
<evidence type="ECO:0000256" key="1">
    <source>
        <dbReference type="ARBA" id="ARBA00006817"/>
    </source>
</evidence>
<name>A0AA94XU38_9MICC</name>
<evidence type="ECO:0000259" key="2">
    <source>
        <dbReference type="Pfam" id="PF08327"/>
    </source>
</evidence>